<reference evidence="1" key="1">
    <citation type="submission" date="2019-02" db="EMBL/GenBank/DDBJ databases">
        <authorList>
            <person name="Gruber-Vodicka R. H."/>
            <person name="Seah K. B. B."/>
        </authorList>
    </citation>
    <scope>NUCLEOTIDE SEQUENCE</scope>
    <source>
        <strain evidence="1">BECK_S127</strain>
    </source>
</reference>
<protein>
    <submittedName>
        <fullName evidence="1">Uncharacterized protein</fullName>
    </submittedName>
</protein>
<dbReference type="AlphaFoldDB" id="A0A451BN30"/>
<evidence type="ECO:0000313" key="1">
    <source>
        <dbReference type="EMBL" id="VFK79692.1"/>
    </source>
</evidence>
<dbReference type="EMBL" id="CAADHB010000060">
    <property type="protein sequence ID" value="VFK79692.1"/>
    <property type="molecule type" value="Genomic_DNA"/>
</dbReference>
<proteinExistence type="predicted"/>
<name>A0A451BN30_9GAMM</name>
<organism evidence="1">
    <name type="scientific">Candidatus Kentrum sp. SD</name>
    <dbReference type="NCBI Taxonomy" id="2126332"/>
    <lineage>
        <taxon>Bacteria</taxon>
        <taxon>Pseudomonadati</taxon>
        <taxon>Pseudomonadota</taxon>
        <taxon>Gammaproteobacteria</taxon>
        <taxon>Candidatus Kentrum</taxon>
    </lineage>
</organism>
<sequence length="64" mass="7332">MNHSKIPITDSISELAAFWDTHDLTDFEEELEEVTEQVFTRETITEPEAVIEVLLSPVEAETVR</sequence>
<accession>A0A451BN30</accession>
<gene>
    <name evidence="1" type="ORF">BECKSD772D_GA0070982_106010</name>
</gene>